<evidence type="ECO:0000313" key="2">
    <source>
        <dbReference type="Proteomes" id="UP000295511"/>
    </source>
</evidence>
<gene>
    <name evidence="1" type="ORF">E1809_18835</name>
</gene>
<proteinExistence type="predicted"/>
<keyword evidence="2" id="KW-1185">Reference proteome</keyword>
<dbReference type="Pfam" id="PF25310">
    <property type="entry name" value="VG15"/>
    <property type="match status" value="1"/>
</dbReference>
<dbReference type="Proteomes" id="UP000295511">
    <property type="component" value="Unassembled WGS sequence"/>
</dbReference>
<dbReference type="OrthoDB" id="3194844at2"/>
<accession>A0A4R5KD11</accession>
<sequence>MVDPAEIDRYRLVTSELSKRVTAELAAYFAALDLSRPEAVRDALLEFLPHLVAEYGQVADVLAMDWYEELRGASGAVGRFSATAAPSSVTAERVQKKIRFLSDQLWTPDPSSILGSLKLATDKYVKQHGRDTVAWNAEREGVRWARVPTGAKTCSWCLVLASRDAVYSSKQSAGDRRGTGKGDAFHGDCNCAVVRIGKASDYPPGYLPDNYYSMYSDALNADDPEIAAFLASLPADDKNKQLKAAAFAMRRKFPDVVNDGVHTH</sequence>
<comment type="caution">
    <text evidence="1">The sequence shown here is derived from an EMBL/GenBank/DDBJ whole genome shotgun (WGS) entry which is preliminary data.</text>
</comment>
<dbReference type="RefSeq" id="WP_133205780.1">
    <property type="nucleotide sequence ID" value="NZ_SMRU01000025.1"/>
</dbReference>
<dbReference type="EMBL" id="SMRU01000025">
    <property type="protein sequence ID" value="TDF92037.1"/>
    <property type="molecule type" value="Genomic_DNA"/>
</dbReference>
<protein>
    <submittedName>
        <fullName evidence="1">Uncharacterized protein</fullName>
    </submittedName>
</protein>
<reference evidence="1 2" key="1">
    <citation type="submission" date="2019-03" db="EMBL/GenBank/DDBJ databases">
        <title>Whole genome sequence of Arthrobacter sp JH1-1.</title>
        <authorList>
            <person name="Trinh H.N."/>
        </authorList>
    </citation>
    <scope>NUCLEOTIDE SEQUENCE [LARGE SCALE GENOMIC DNA]</scope>
    <source>
        <strain evidence="1 2">JH1-1</strain>
    </source>
</reference>
<dbReference type="AlphaFoldDB" id="A0A4R5KD11"/>
<organism evidence="1 2">
    <name type="scientific">Arthrobacter terricola</name>
    <dbReference type="NCBI Taxonomy" id="2547396"/>
    <lineage>
        <taxon>Bacteria</taxon>
        <taxon>Bacillati</taxon>
        <taxon>Actinomycetota</taxon>
        <taxon>Actinomycetes</taxon>
        <taxon>Micrococcales</taxon>
        <taxon>Micrococcaceae</taxon>
        <taxon>Arthrobacter</taxon>
    </lineage>
</organism>
<evidence type="ECO:0000313" key="1">
    <source>
        <dbReference type="EMBL" id="TDF92037.1"/>
    </source>
</evidence>
<name>A0A4R5KD11_9MICC</name>
<dbReference type="InterPro" id="IPR057369">
    <property type="entry name" value="VG15"/>
</dbReference>